<dbReference type="InterPro" id="IPR011447">
    <property type="entry name" value="DUF1552"/>
</dbReference>
<dbReference type="InterPro" id="IPR006311">
    <property type="entry name" value="TAT_signal"/>
</dbReference>
<protein>
    <recommendedName>
        <fullName evidence="2">DUF1552 domain-containing protein</fullName>
    </recommendedName>
</protein>
<evidence type="ECO:0000313" key="1">
    <source>
        <dbReference type="EMBL" id="SUZ81374.1"/>
    </source>
</evidence>
<gene>
    <name evidence="1" type="ORF">METZ01_LOCUS34228</name>
</gene>
<accession>A0A381QQZ5</accession>
<dbReference type="AlphaFoldDB" id="A0A381QQZ5"/>
<dbReference type="Pfam" id="PF07586">
    <property type="entry name" value="HXXSHH"/>
    <property type="match status" value="1"/>
</dbReference>
<evidence type="ECO:0008006" key="2">
    <source>
        <dbReference type="Google" id="ProtNLM"/>
    </source>
</evidence>
<dbReference type="EMBL" id="UINC01001465">
    <property type="protein sequence ID" value="SUZ81374.1"/>
    <property type="molecule type" value="Genomic_DNA"/>
</dbReference>
<organism evidence="1">
    <name type="scientific">marine metagenome</name>
    <dbReference type="NCBI Taxonomy" id="408172"/>
    <lineage>
        <taxon>unclassified sequences</taxon>
        <taxon>metagenomes</taxon>
        <taxon>ecological metagenomes</taxon>
    </lineage>
</organism>
<feature type="non-terminal residue" evidence="1">
    <location>
        <position position="1"/>
    </location>
</feature>
<sequence length="445" mass="48687">VFITKKHIPRRTFLRGAGVTLALPFLEAMVPALTAQAQTAAAPVKRFVGIWHPHGAAPGYWSPVDEGSDFEFSFITKPLEPLRDRTVLISGLDSTAAYSTTEEPGGNHARGAVLLSGARPRRDAVSPYLGVTVDQLIAQKYGQDTLLSSIQLGIEDASHNSGNCNWGYSCAYTNSISWANPTTPLPTEVNPRMAFERMFGDGSSPEERRAGRLQSVSILDSVTREIPRFKKDLGLGDQARLDDYLDNVREIERRIRNATHNPAAEVTAEVPFGIPESKDVHFKIMYDLMVLALQADITRAATLMLGRDLSGTTFPEAGYIGGWHGISHHGDIPANKAGYALVNRYHVENLAYFAKKLQNTPDGDGNLLDHVLIYKGSNMGNSHRHAHEKVPTILLGGIDGTFPGNRHLVFPDNTQRCANLLLSMLHMFGIERESIGESTGTVPLV</sequence>
<dbReference type="PROSITE" id="PS51318">
    <property type="entry name" value="TAT"/>
    <property type="match status" value="1"/>
</dbReference>
<reference evidence="1" key="1">
    <citation type="submission" date="2018-05" db="EMBL/GenBank/DDBJ databases">
        <authorList>
            <person name="Lanie J.A."/>
            <person name="Ng W.-L."/>
            <person name="Kazmierczak K.M."/>
            <person name="Andrzejewski T.M."/>
            <person name="Davidsen T.M."/>
            <person name="Wayne K.J."/>
            <person name="Tettelin H."/>
            <person name="Glass J.I."/>
            <person name="Rusch D."/>
            <person name="Podicherti R."/>
            <person name="Tsui H.-C.T."/>
            <person name="Winkler M.E."/>
        </authorList>
    </citation>
    <scope>NUCLEOTIDE SEQUENCE</scope>
</reference>
<name>A0A381QQZ5_9ZZZZ</name>
<proteinExistence type="predicted"/>